<comment type="similarity">
    <text evidence="1">Belongs to the AHA1 family.</text>
</comment>
<dbReference type="Gene3D" id="3.30.530.20">
    <property type="match status" value="1"/>
</dbReference>
<gene>
    <name evidence="3" type="ORF">GCM10011529_00820</name>
</gene>
<dbReference type="Proteomes" id="UP000635071">
    <property type="component" value="Unassembled WGS sequence"/>
</dbReference>
<proteinExistence type="inferred from homology"/>
<feature type="domain" description="Activator of Hsp90 ATPase homologue 1/2-like C-terminal" evidence="2">
    <location>
        <begin position="5"/>
        <end position="52"/>
    </location>
</feature>
<dbReference type="InterPro" id="IPR013538">
    <property type="entry name" value="ASHA1/2-like_C"/>
</dbReference>
<accession>A0A916ZIR4</accession>
<dbReference type="SUPFAM" id="SSF55961">
    <property type="entry name" value="Bet v1-like"/>
    <property type="match status" value="1"/>
</dbReference>
<dbReference type="InterPro" id="IPR023393">
    <property type="entry name" value="START-like_dom_sf"/>
</dbReference>
<keyword evidence="4" id="KW-1185">Reference proteome</keyword>
<dbReference type="AlphaFoldDB" id="A0A916ZIR4"/>
<comment type="caution">
    <text evidence="3">The sequence shown here is derived from an EMBL/GenBank/DDBJ whole genome shotgun (WGS) entry which is preliminary data.</text>
</comment>
<protein>
    <recommendedName>
        <fullName evidence="2">Activator of Hsp90 ATPase homologue 1/2-like C-terminal domain-containing protein</fullName>
    </recommendedName>
</protein>
<evidence type="ECO:0000313" key="3">
    <source>
        <dbReference type="EMBL" id="GGD98606.1"/>
    </source>
</evidence>
<evidence type="ECO:0000256" key="1">
    <source>
        <dbReference type="ARBA" id="ARBA00006817"/>
    </source>
</evidence>
<dbReference type="EMBL" id="BMJM01000001">
    <property type="protein sequence ID" value="GGD98606.1"/>
    <property type="molecule type" value="Genomic_DNA"/>
</dbReference>
<reference evidence="3" key="1">
    <citation type="journal article" date="2014" name="Int. J. Syst. Evol. Microbiol.">
        <title>Complete genome sequence of Corynebacterium casei LMG S-19264T (=DSM 44701T), isolated from a smear-ripened cheese.</title>
        <authorList>
            <consortium name="US DOE Joint Genome Institute (JGI-PGF)"/>
            <person name="Walter F."/>
            <person name="Albersmeier A."/>
            <person name="Kalinowski J."/>
            <person name="Ruckert C."/>
        </authorList>
    </citation>
    <scope>NUCLEOTIDE SEQUENCE</scope>
    <source>
        <strain evidence="3">CGMCC 1.15519</strain>
    </source>
</reference>
<evidence type="ECO:0000313" key="4">
    <source>
        <dbReference type="Proteomes" id="UP000635071"/>
    </source>
</evidence>
<evidence type="ECO:0000259" key="2">
    <source>
        <dbReference type="Pfam" id="PF08327"/>
    </source>
</evidence>
<sequence>MVGVSELAPDGDGTLYRTGARHWTEKARDEHKAMGFEDGWRTMADQLAAVAEGLK</sequence>
<dbReference type="Pfam" id="PF08327">
    <property type="entry name" value="AHSA1"/>
    <property type="match status" value="1"/>
</dbReference>
<name>A0A916ZIR4_9SPHN</name>
<reference evidence="3" key="2">
    <citation type="submission" date="2020-09" db="EMBL/GenBank/DDBJ databases">
        <authorList>
            <person name="Sun Q."/>
            <person name="Zhou Y."/>
        </authorList>
    </citation>
    <scope>NUCLEOTIDE SEQUENCE</scope>
    <source>
        <strain evidence="3">CGMCC 1.15519</strain>
    </source>
</reference>
<organism evidence="3 4">
    <name type="scientific">Sandarakinorhabdus glacialis</name>
    <dbReference type="NCBI Taxonomy" id="1614636"/>
    <lineage>
        <taxon>Bacteria</taxon>
        <taxon>Pseudomonadati</taxon>
        <taxon>Pseudomonadota</taxon>
        <taxon>Alphaproteobacteria</taxon>
        <taxon>Sphingomonadales</taxon>
        <taxon>Sphingosinicellaceae</taxon>
        <taxon>Sandarakinorhabdus</taxon>
    </lineage>
</organism>